<evidence type="ECO:0000256" key="1">
    <source>
        <dbReference type="ARBA" id="ARBA00007074"/>
    </source>
</evidence>
<keyword evidence="3 6" id="KW-0732">Signal</keyword>
<sequence>MKKTLLSTLLVTILAVVGTSCNSAHELMEPKSLVLAKPRLENLNSVEAGSVATGKKAPGERNFVTSLNKFLNIKYANMLGVLPQVLTNDLLYDFIDEWYGTRYRLGGTDKRGIDCSAFVQRLYERVFNISLLRTAAEQFHLCQSIWDKEELREGDLVFFNIHNKRISHVGIYLINDYFVHSCTSSGVMISRLTDAYWRRYYAGAGRIPKKLALTDKDAPRF</sequence>
<keyword evidence="4" id="KW-0378">Hydrolase</keyword>
<gene>
    <name evidence="8" type="ORF">GCM10023092_19290</name>
</gene>
<dbReference type="PROSITE" id="PS51257">
    <property type="entry name" value="PROKAR_LIPOPROTEIN"/>
    <property type="match status" value="1"/>
</dbReference>
<dbReference type="PROSITE" id="PS51935">
    <property type="entry name" value="NLPC_P60"/>
    <property type="match status" value="1"/>
</dbReference>
<comment type="caution">
    <text evidence="8">The sequence shown here is derived from an EMBL/GenBank/DDBJ whole genome shotgun (WGS) entry which is preliminary data.</text>
</comment>
<comment type="similarity">
    <text evidence="1">Belongs to the peptidase C40 family.</text>
</comment>
<dbReference type="Proteomes" id="UP001501410">
    <property type="component" value="Unassembled WGS sequence"/>
</dbReference>
<dbReference type="InterPro" id="IPR000064">
    <property type="entry name" value="NLP_P60_dom"/>
</dbReference>
<evidence type="ECO:0000256" key="2">
    <source>
        <dbReference type="ARBA" id="ARBA00022670"/>
    </source>
</evidence>
<evidence type="ECO:0000313" key="9">
    <source>
        <dbReference type="Proteomes" id="UP001501410"/>
    </source>
</evidence>
<evidence type="ECO:0000259" key="7">
    <source>
        <dbReference type="PROSITE" id="PS51935"/>
    </source>
</evidence>
<feature type="signal peptide" evidence="6">
    <location>
        <begin position="1"/>
        <end position="24"/>
    </location>
</feature>
<feature type="domain" description="NlpC/P60" evidence="7">
    <location>
        <begin position="85"/>
        <end position="208"/>
    </location>
</feature>
<evidence type="ECO:0000256" key="3">
    <source>
        <dbReference type="ARBA" id="ARBA00022729"/>
    </source>
</evidence>
<evidence type="ECO:0000256" key="6">
    <source>
        <dbReference type="SAM" id="SignalP"/>
    </source>
</evidence>
<dbReference type="PANTHER" id="PTHR47360">
    <property type="entry name" value="MUREIN DD-ENDOPEPTIDASE MEPS/MUREIN LD-CARBOXYPEPTIDASE"/>
    <property type="match status" value="1"/>
</dbReference>
<feature type="chain" id="PRO_5046064673" description="NlpC/P60 domain-containing protein" evidence="6">
    <location>
        <begin position="25"/>
        <end position="221"/>
    </location>
</feature>
<dbReference type="InterPro" id="IPR052062">
    <property type="entry name" value="Murein_DD/LD_carboxypeptidase"/>
</dbReference>
<evidence type="ECO:0000256" key="4">
    <source>
        <dbReference type="ARBA" id="ARBA00022801"/>
    </source>
</evidence>
<keyword evidence="2" id="KW-0645">Protease</keyword>
<evidence type="ECO:0000256" key="5">
    <source>
        <dbReference type="ARBA" id="ARBA00022807"/>
    </source>
</evidence>
<proteinExistence type="inferred from homology"/>
<dbReference type="Gene3D" id="3.90.1720.10">
    <property type="entry name" value="endopeptidase domain like (from Nostoc punctiforme)"/>
    <property type="match status" value="1"/>
</dbReference>
<dbReference type="PANTHER" id="PTHR47360:SF1">
    <property type="entry name" value="ENDOPEPTIDASE NLPC-RELATED"/>
    <property type="match status" value="1"/>
</dbReference>
<protein>
    <recommendedName>
        <fullName evidence="7">NlpC/P60 domain-containing protein</fullName>
    </recommendedName>
</protein>
<keyword evidence="5" id="KW-0788">Thiol protease</keyword>
<keyword evidence="9" id="KW-1185">Reference proteome</keyword>
<reference evidence="9" key="1">
    <citation type="journal article" date="2019" name="Int. J. Syst. Evol. Microbiol.">
        <title>The Global Catalogue of Microorganisms (GCM) 10K type strain sequencing project: providing services to taxonomists for standard genome sequencing and annotation.</title>
        <authorList>
            <consortium name="The Broad Institute Genomics Platform"/>
            <consortium name="The Broad Institute Genome Sequencing Center for Infectious Disease"/>
            <person name="Wu L."/>
            <person name="Ma J."/>
        </authorList>
    </citation>
    <scope>NUCLEOTIDE SEQUENCE [LARGE SCALE GENOMIC DNA]</scope>
    <source>
        <strain evidence="9">JCM 31921</strain>
    </source>
</reference>
<organism evidence="8 9">
    <name type="scientific">Rurimicrobium arvi</name>
    <dbReference type="NCBI Taxonomy" id="2049916"/>
    <lineage>
        <taxon>Bacteria</taxon>
        <taxon>Pseudomonadati</taxon>
        <taxon>Bacteroidota</taxon>
        <taxon>Chitinophagia</taxon>
        <taxon>Chitinophagales</taxon>
        <taxon>Chitinophagaceae</taxon>
        <taxon>Rurimicrobium</taxon>
    </lineage>
</organism>
<dbReference type="EMBL" id="BAABEZ010000022">
    <property type="protein sequence ID" value="GAA4455509.1"/>
    <property type="molecule type" value="Genomic_DNA"/>
</dbReference>
<dbReference type="Pfam" id="PF00877">
    <property type="entry name" value="NLPC_P60"/>
    <property type="match status" value="1"/>
</dbReference>
<name>A0ABP8MWH2_9BACT</name>
<dbReference type="SUPFAM" id="SSF54001">
    <property type="entry name" value="Cysteine proteinases"/>
    <property type="match status" value="1"/>
</dbReference>
<evidence type="ECO:0000313" key="8">
    <source>
        <dbReference type="EMBL" id="GAA4455509.1"/>
    </source>
</evidence>
<accession>A0ABP8MWH2</accession>
<dbReference type="InterPro" id="IPR038765">
    <property type="entry name" value="Papain-like_cys_pep_sf"/>
</dbReference>
<dbReference type="RefSeq" id="WP_344826050.1">
    <property type="nucleotide sequence ID" value="NZ_BAABEZ010000022.1"/>
</dbReference>